<dbReference type="InterPro" id="IPR013881">
    <property type="entry name" value="Pre-mRNA_splic_Prp3_dom"/>
</dbReference>
<evidence type="ECO:0000256" key="1">
    <source>
        <dbReference type="ARBA" id="ARBA00004123"/>
    </source>
</evidence>
<sequence length="449" mass="52018">MSEKRLLEGQDHEQCEKSRKLSSLSKGGRGHGVVDTTTSRATGKGLDVELHPLLRYFNSSSNSGSSSNLPMTKNPHRRSQREGKRFDEYSFNPYLNSSSTSSIADRKRKPLSFNKQGKFVSQGDKLREKLKIEDEARQMEEDLARRGLLADTVLGEDSYQARFPPMVEWWDKWYLRDSNYSRISEDGRLELENDEQPITVYIQHPVLHEPLWEQGRGQKDGLKPMFLTAKERKRIRKNDRQIRHKELQDRIKLGLEAPPPPKVKLSNLMNVLTNEAIRDPTAVEQRVKKQVEQRLAKHLQVNEERKLTKEQKHAKLYAKQEQDLAKGIYSTVFKINSLANPSNFFKVDVNAQQNNLFGICLKNPKFNLVVVEGGEKSIRQYKKLVMNRIPWSDAEGDAKSNYVRVLWEGKSPQLHFEKWSIMYSRNDEEALKVLDKFGMSSYWSLAQNL</sequence>
<dbReference type="Pfam" id="PF08572">
    <property type="entry name" value="PRP3"/>
    <property type="match status" value="1"/>
</dbReference>
<comment type="subcellular location">
    <subcellularLocation>
        <location evidence="1">Nucleus</location>
    </subcellularLocation>
</comment>
<evidence type="ECO:0000313" key="9">
    <source>
        <dbReference type="Proteomes" id="UP001497383"/>
    </source>
</evidence>
<feature type="compositionally biased region" description="Basic and acidic residues" evidence="5">
    <location>
        <begin position="1"/>
        <end position="19"/>
    </location>
</feature>
<feature type="region of interest" description="Disordered" evidence="5">
    <location>
        <begin position="59"/>
        <end position="91"/>
    </location>
</feature>
<feature type="region of interest" description="Disordered" evidence="5">
    <location>
        <begin position="1"/>
        <end position="40"/>
    </location>
</feature>
<evidence type="ECO:0000259" key="6">
    <source>
        <dbReference type="Pfam" id="PF06544"/>
    </source>
</evidence>
<evidence type="ECO:0000256" key="5">
    <source>
        <dbReference type="SAM" id="MobiDB-lite"/>
    </source>
</evidence>
<evidence type="ECO:0000256" key="2">
    <source>
        <dbReference type="ARBA" id="ARBA00022664"/>
    </source>
</evidence>
<keyword evidence="2" id="KW-0507">mRNA processing</keyword>
<dbReference type="RefSeq" id="XP_066831577.1">
    <property type="nucleotide sequence ID" value="XM_066974882.1"/>
</dbReference>
<dbReference type="EMBL" id="OZ022409">
    <property type="protein sequence ID" value="CAK9440603.1"/>
    <property type="molecule type" value="Genomic_DNA"/>
</dbReference>
<protein>
    <submittedName>
        <fullName evidence="8">Uncharacterized protein</fullName>
    </submittedName>
</protein>
<dbReference type="PANTHER" id="PTHR14212:SF0">
    <property type="entry name" value="U4_U6 SMALL NUCLEAR RIBONUCLEOPROTEIN PRP3"/>
    <property type="match status" value="1"/>
</dbReference>
<reference evidence="8 9" key="1">
    <citation type="submission" date="2024-03" db="EMBL/GenBank/DDBJ databases">
        <authorList>
            <person name="Brejova B."/>
        </authorList>
    </citation>
    <scope>NUCLEOTIDE SEQUENCE [LARGE SCALE GENOMIC DNA]</scope>
    <source>
        <strain evidence="8 9">CBS 14171</strain>
    </source>
</reference>
<feature type="domain" description="Pre-mRNA-splicing factor 3" evidence="7">
    <location>
        <begin position="92"/>
        <end position="308"/>
    </location>
</feature>
<keyword evidence="3" id="KW-0508">mRNA splicing</keyword>
<gene>
    <name evidence="8" type="ORF">LODBEIA_P46390</name>
</gene>
<accession>A0ABP0ZT88</accession>
<dbReference type="InterPro" id="IPR010541">
    <property type="entry name" value="Prp3_C"/>
</dbReference>
<name>A0ABP0ZT88_9ASCO</name>
<feature type="compositionally biased region" description="Low complexity" evidence="5">
    <location>
        <begin position="59"/>
        <end position="68"/>
    </location>
</feature>
<keyword evidence="4" id="KW-0539">Nucleus</keyword>
<dbReference type="Proteomes" id="UP001497383">
    <property type="component" value="Chromosome 5"/>
</dbReference>
<dbReference type="InterPro" id="IPR027104">
    <property type="entry name" value="Prp3"/>
</dbReference>
<evidence type="ECO:0000259" key="7">
    <source>
        <dbReference type="Pfam" id="PF08572"/>
    </source>
</evidence>
<evidence type="ECO:0000256" key="3">
    <source>
        <dbReference type="ARBA" id="ARBA00023187"/>
    </source>
</evidence>
<feature type="domain" description="Small nuclear ribonucleoprotein Prp3 C-terminal" evidence="6">
    <location>
        <begin position="332"/>
        <end position="446"/>
    </location>
</feature>
<proteinExistence type="predicted"/>
<dbReference type="Pfam" id="PF06544">
    <property type="entry name" value="Prp3_C"/>
    <property type="match status" value="1"/>
</dbReference>
<dbReference type="PANTHER" id="PTHR14212">
    <property type="entry name" value="U4/U6-ASSOCIATED RNA SPLICING FACTOR-RELATED"/>
    <property type="match status" value="1"/>
</dbReference>
<evidence type="ECO:0000313" key="8">
    <source>
        <dbReference type="EMBL" id="CAK9440603.1"/>
    </source>
</evidence>
<keyword evidence="9" id="KW-1185">Reference proteome</keyword>
<organism evidence="8 9">
    <name type="scientific">Lodderomyces beijingensis</name>
    <dbReference type="NCBI Taxonomy" id="1775926"/>
    <lineage>
        <taxon>Eukaryota</taxon>
        <taxon>Fungi</taxon>
        <taxon>Dikarya</taxon>
        <taxon>Ascomycota</taxon>
        <taxon>Saccharomycotina</taxon>
        <taxon>Pichiomycetes</taxon>
        <taxon>Debaryomycetaceae</taxon>
        <taxon>Candida/Lodderomyces clade</taxon>
        <taxon>Lodderomyces</taxon>
    </lineage>
</organism>
<dbReference type="GeneID" id="92209835"/>
<evidence type="ECO:0000256" key="4">
    <source>
        <dbReference type="ARBA" id="ARBA00023242"/>
    </source>
</evidence>
<dbReference type="CDD" id="cd24162">
    <property type="entry name" value="Prp3_C"/>
    <property type="match status" value="1"/>
</dbReference>